<dbReference type="RefSeq" id="WP_121156199.1">
    <property type="nucleotide sequence ID" value="NZ_RBKT01000001.1"/>
</dbReference>
<dbReference type="Proteomes" id="UP000277671">
    <property type="component" value="Unassembled WGS sequence"/>
</dbReference>
<sequence>MASPLVTLVSADADYLERFGVDLTQPTLVAVDAARFDNRPTWDNKPKFDSKPGWDNWSKKGK</sequence>
<dbReference type="NCBIfam" id="NF041721">
    <property type="entry name" value="phane_AmcA_1"/>
    <property type="match status" value="1"/>
</dbReference>
<gene>
    <name evidence="2" type="ORF">BDK92_1722</name>
</gene>
<dbReference type="AlphaFoldDB" id="A0A495JEL0"/>
<protein>
    <submittedName>
        <fullName evidence="2">Uncharacterized protein</fullName>
    </submittedName>
</protein>
<comment type="caution">
    <text evidence="2">The sequence shown here is derived from an EMBL/GenBank/DDBJ whole genome shotgun (WGS) entry which is preliminary data.</text>
</comment>
<evidence type="ECO:0000256" key="1">
    <source>
        <dbReference type="SAM" id="MobiDB-lite"/>
    </source>
</evidence>
<name>A0A495JEL0_9ACTN</name>
<reference evidence="2 3" key="1">
    <citation type="submission" date="2018-10" db="EMBL/GenBank/DDBJ databases">
        <title>Sequencing the genomes of 1000 actinobacteria strains.</title>
        <authorList>
            <person name="Klenk H.-P."/>
        </authorList>
    </citation>
    <scope>NUCLEOTIDE SEQUENCE [LARGE SCALE GENOMIC DNA]</scope>
    <source>
        <strain evidence="2 3">DSM 45175</strain>
    </source>
</reference>
<dbReference type="EMBL" id="RBKT01000001">
    <property type="protein sequence ID" value="RKR87446.1"/>
    <property type="molecule type" value="Genomic_DNA"/>
</dbReference>
<organism evidence="2 3">
    <name type="scientific">Micromonospora pisi</name>
    <dbReference type="NCBI Taxonomy" id="589240"/>
    <lineage>
        <taxon>Bacteria</taxon>
        <taxon>Bacillati</taxon>
        <taxon>Actinomycetota</taxon>
        <taxon>Actinomycetes</taxon>
        <taxon>Micromonosporales</taxon>
        <taxon>Micromonosporaceae</taxon>
        <taxon>Micromonospora</taxon>
    </lineage>
</organism>
<evidence type="ECO:0000313" key="2">
    <source>
        <dbReference type="EMBL" id="RKR87446.1"/>
    </source>
</evidence>
<feature type="region of interest" description="Disordered" evidence="1">
    <location>
        <begin position="41"/>
        <end position="62"/>
    </location>
</feature>
<dbReference type="OrthoDB" id="4252545at2"/>
<feature type="compositionally biased region" description="Basic and acidic residues" evidence="1">
    <location>
        <begin position="41"/>
        <end position="52"/>
    </location>
</feature>
<evidence type="ECO:0000313" key="3">
    <source>
        <dbReference type="Proteomes" id="UP000277671"/>
    </source>
</evidence>
<keyword evidence="3" id="KW-1185">Reference proteome</keyword>
<proteinExistence type="predicted"/>
<accession>A0A495JEL0</accession>